<dbReference type="PANTHER" id="PTHR43767">
    <property type="entry name" value="LONG-CHAIN-FATTY-ACID--COA LIGASE"/>
    <property type="match status" value="1"/>
</dbReference>
<evidence type="ECO:0000259" key="3">
    <source>
        <dbReference type="Pfam" id="PF00501"/>
    </source>
</evidence>
<feature type="domain" description="AMP-binding enzyme C-terminal" evidence="4">
    <location>
        <begin position="436"/>
        <end position="511"/>
    </location>
</feature>
<comment type="catalytic activity">
    <reaction evidence="2">
        <text>4-(trimethylamino)butanoate + ATP + CoA = 4-(trimethylamino)butanoyl-CoA + AMP + diphosphate</text>
        <dbReference type="Rhea" id="RHEA:55960"/>
        <dbReference type="ChEBI" id="CHEBI:16244"/>
        <dbReference type="ChEBI" id="CHEBI:30616"/>
        <dbReference type="ChEBI" id="CHEBI:33019"/>
        <dbReference type="ChEBI" id="CHEBI:57287"/>
        <dbReference type="ChEBI" id="CHEBI:61513"/>
        <dbReference type="ChEBI" id="CHEBI:456215"/>
    </reaction>
</comment>
<dbReference type="AlphaFoldDB" id="A0A0G4QDT5"/>
<dbReference type="GeneID" id="76524291"/>
<dbReference type="EC" id="6.2.1.48" evidence="2"/>
<dbReference type="FunFam" id="3.30.300.30:FF:000011">
    <property type="entry name" value="Crotonobetaine/carnitine--CoA ligase"/>
    <property type="match status" value="1"/>
</dbReference>
<dbReference type="InterPro" id="IPR050237">
    <property type="entry name" value="ATP-dep_AMP-bd_enzyme"/>
</dbReference>
<evidence type="ECO:0000259" key="4">
    <source>
        <dbReference type="Pfam" id="PF13193"/>
    </source>
</evidence>
<comment type="function">
    <text evidence="2">Catalyzes the transfer of CoA to carnitine, generating the initial carnitinyl-CoA needed for the CaiB reaction cycle. Also has activity toward crotonobetaine and gamma-butyrobetaine.</text>
</comment>
<organism evidence="5 7">
    <name type="scientific">Proteus penneri</name>
    <dbReference type="NCBI Taxonomy" id="102862"/>
    <lineage>
        <taxon>Bacteria</taxon>
        <taxon>Pseudomonadati</taxon>
        <taxon>Pseudomonadota</taxon>
        <taxon>Gammaproteobacteria</taxon>
        <taxon>Enterobacterales</taxon>
        <taxon>Morganellaceae</taxon>
        <taxon>Proteus</taxon>
    </lineage>
</organism>
<dbReference type="Proteomes" id="UP000619976">
    <property type="component" value="Unassembled WGS sequence"/>
</dbReference>
<dbReference type="HAMAP" id="MF_01524">
    <property type="entry name" value="CaiC"/>
    <property type="match status" value="1"/>
</dbReference>
<dbReference type="Gene3D" id="3.30.300.30">
    <property type="match status" value="1"/>
</dbReference>
<dbReference type="GO" id="GO:0009437">
    <property type="term" value="P:carnitine metabolic process"/>
    <property type="evidence" value="ECO:0007669"/>
    <property type="project" value="UniProtKB-UniRule"/>
</dbReference>
<comment type="catalytic activity">
    <reaction evidence="2">
        <text>crotonobetaine + ATP + CoA = crotonobetainyl-CoA + AMP + diphosphate</text>
        <dbReference type="Rhea" id="RHEA:30079"/>
        <dbReference type="ChEBI" id="CHEBI:17237"/>
        <dbReference type="ChEBI" id="CHEBI:30616"/>
        <dbReference type="ChEBI" id="CHEBI:33019"/>
        <dbReference type="ChEBI" id="CHEBI:57287"/>
        <dbReference type="ChEBI" id="CHEBI:60933"/>
        <dbReference type="ChEBI" id="CHEBI:456215"/>
    </reaction>
</comment>
<protein>
    <recommendedName>
        <fullName evidence="2">Crotonobetaine/carnitine--CoA ligase</fullName>
        <ecNumber evidence="2">6.2.1.48</ecNumber>
    </recommendedName>
</protein>
<dbReference type="CDD" id="cd05934">
    <property type="entry name" value="FACL_DitJ_like"/>
    <property type="match status" value="1"/>
</dbReference>
<dbReference type="Gene3D" id="3.40.50.12780">
    <property type="entry name" value="N-terminal domain of ligase-like"/>
    <property type="match status" value="1"/>
</dbReference>
<dbReference type="EMBL" id="CVRY01000005">
    <property type="protein sequence ID" value="CRL63771.1"/>
    <property type="molecule type" value="Genomic_DNA"/>
</dbReference>
<reference evidence="6 8" key="3">
    <citation type="submission" date="2020-12" db="EMBL/GenBank/DDBJ databases">
        <title>Enhanced detection system for hospital associated transmission using whole genome sequencing surveillance.</title>
        <authorList>
            <person name="Harrison L.H."/>
            <person name="Van Tyne D."/>
            <person name="Marsh J.W."/>
            <person name="Griffith M.P."/>
            <person name="Snyder D.J."/>
            <person name="Cooper V.S."/>
            <person name="Mustapha M."/>
        </authorList>
    </citation>
    <scope>NUCLEOTIDE SEQUENCE [LARGE SCALE GENOMIC DNA]</scope>
    <source>
        <strain evidence="6 8">PR00195</strain>
    </source>
</reference>
<evidence type="ECO:0000313" key="7">
    <source>
        <dbReference type="Proteomes" id="UP000183920"/>
    </source>
</evidence>
<gene>
    <name evidence="5" type="primary">lcfB_2</name>
    <name evidence="2 6" type="synonym">caiC</name>
    <name evidence="5" type="ORF">BN1804_02658</name>
    <name evidence="6" type="ORF">JFQ69_12450</name>
</gene>
<dbReference type="EMBL" id="JAEKCB010000006">
    <property type="protein sequence ID" value="MBJ2118467.1"/>
    <property type="molecule type" value="Genomic_DNA"/>
</dbReference>
<keyword evidence="8" id="KW-1185">Reference proteome</keyword>
<reference evidence="5" key="1">
    <citation type="submission" date="2015-06" db="EMBL/GenBank/DDBJ databases">
        <authorList>
            <person name="Urmite Genomes Urmite Genomes"/>
        </authorList>
    </citation>
    <scope>NUCLEOTIDE SEQUENCE [LARGE SCALE GENOMIC DNA]</scope>
    <source>
        <strain evidence="5">CSUR P1867</strain>
    </source>
</reference>
<evidence type="ECO:0000313" key="6">
    <source>
        <dbReference type="EMBL" id="MBJ2118467.1"/>
    </source>
</evidence>
<dbReference type="Proteomes" id="UP000183920">
    <property type="component" value="Unassembled WGS sequence"/>
</dbReference>
<proteinExistence type="inferred from homology"/>
<evidence type="ECO:0000313" key="5">
    <source>
        <dbReference type="EMBL" id="CRL63771.1"/>
    </source>
</evidence>
<dbReference type="InterPro" id="IPR042099">
    <property type="entry name" value="ANL_N_sf"/>
</dbReference>
<comment type="similarity">
    <text evidence="2">Belongs to the ATP-dependent AMP-binding enzyme family.</text>
</comment>
<dbReference type="PROSITE" id="PS00455">
    <property type="entry name" value="AMP_BINDING"/>
    <property type="match status" value="1"/>
</dbReference>
<dbReference type="InterPro" id="IPR025110">
    <property type="entry name" value="AMP-bd_C"/>
</dbReference>
<dbReference type="GO" id="GO:0051108">
    <property type="term" value="F:carnitine-CoA ligase activity"/>
    <property type="evidence" value="ECO:0007669"/>
    <property type="project" value="InterPro"/>
</dbReference>
<dbReference type="Pfam" id="PF13193">
    <property type="entry name" value="AMP-binding_C"/>
    <property type="match status" value="1"/>
</dbReference>
<dbReference type="SUPFAM" id="SSF56801">
    <property type="entry name" value="Acetyl-CoA synthetase-like"/>
    <property type="match status" value="1"/>
</dbReference>
<feature type="domain" description="AMP-dependent synthetase/ligase" evidence="3">
    <location>
        <begin position="17"/>
        <end position="385"/>
    </location>
</feature>
<dbReference type="GO" id="GO:0016878">
    <property type="term" value="F:acid-thiol ligase activity"/>
    <property type="evidence" value="ECO:0007669"/>
    <property type="project" value="InterPro"/>
</dbReference>
<evidence type="ECO:0000313" key="8">
    <source>
        <dbReference type="Proteomes" id="UP000619976"/>
    </source>
</evidence>
<dbReference type="NCBIfam" id="NF005947">
    <property type="entry name" value="PRK08008.1"/>
    <property type="match status" value="1"/>
</dbReference>
<dbReference type="UniPathway" id="UPA00117"/>
<keyword evidence="1 2" id="KW-0436">Ligase</keyword>
<dbReference type="InterPro" id="IPR020845">
    <property type="entry name" value="AMP-binding_CS"/>
</dbReference>
<comment type="pathway">
    <text evidence="2">Amine and polyamine metabolism; carnitine metabolism.</text>
</comment>
<sequence>MDVIGKQNLRQMWDDLAEVYGTKTALIFESAQGHVRQFSYSELNEEINRTANLFHAGGIKKGDHVALHLDNCPEFFFCWFGLAKIGAVMVPINARFMYEESAWIINHCQAHYVVTRDNFYPIYQPMLQDEQNPLTQLFLITENTLPTEKGVIDFLKEKAKHPVTLNHHTPLSVDDTAEILFTSGTTSQPKGVVITHYNLRFAGYYSSWQNALREDDIFLTVMPAFHIDCQCTASLPAFSVGATFVLLEKYSARAFWKQILKYQATVTECIPMMMRTLMTQPVSSEEKQHKLREVMFYLNLADEEKDAFIERFNVRLLTSYGMTETIVGLIGDRPGDKRRWPSIGRPGFCYQAQIRDKQNNEVPDGVVGEICVKGEPGKTLFKEYYNRPDATAKALEPEGWLHTGDYGYRDDEGFFYFVDRSCNMIKRGGENVSCVEIENIISSHPKIQDVAVIGVPDNIRDEAIKAFVVLVENETLSEEEFFHFCEQNMAKFKIPSEVEFRDGLPRNCSGKVIKKHLK</sequence>
<dbReference type="RefSeq" id="WP_072064409.1">
    <property type="nucleotide sequence ID" value="NZ_CAXOKO010000021.1"/>
</dbReference>
<dbReference type="InterPro" id="IPR000873">
    <property type="entry name" value="AMP-dep_synth/lig_dom"/>
</dbReference>
<dbReference type="Pfam" id="PF00501">
    <property type="entry name" value="AMP-binding"/>
    <property type="match status" value="1"/>
</dbReference>
<accession>A0A0G4QDT5</accession>
<name>A0A0G4QDT5_9GAMM</name>
<comment type="catalytic activity">
    <reaction evidence="2">
        <text>(R)-carnitine + ATP + CoA = (R)-carnitinyl-CoA + AMP + diphosphate</text>
        <dbReference type="Rhea" id="RHEA:28514"/>
        <dbReference type="ChEBI" id="CHEBI:16347"/>
        <dbReference type="ChEBI" id="CHEBI:30616"/>
        <dbReference type="ChEBI" id="CHEBI:33019"/>
        <dbReference type="ChEBI" id="CHEBI:57287"/>
        <dbReference type="ChEBI" id="CHEBI:60932"/>
        <dbReference type="ChEBI" id="CHEBI:456215"/>
        <dbReference type="EC" id="6.2.1.48"/>
    </reaction>
</comment>
<dbReference type="GO" id="GO:0051109">
    <property type="term" value="F:crotonobetaine-CoA ligase activity"/>
    <property type="evidence" value="ECO:0007669"/>
    <property type="project" value="InterPro"/>
</dbReference>
<evidence type="ECO:0000256" key="1">
    <source>
        <dbReference type="ARBA" id="ARBA00022598"/>
    </source>
</evidence>
<dbReference type="InterPro" id="IPR045851">
    <property type="entry name" value="AMP-bd_C_sf"/>
</dbReference>
<reference evidence="7" key="2">
    <citation type="submission" date="2015-06" db="EMBL/GenBank/DDBJ databases">
        <authorList>
            <person name="Urmite Genomes"/>
        </authorList>
    </citation>
    <scope>NUCLEOTIDE SEQUENCE [LARGE SCALE GENOMIC DNA]</scope>
    <source>
        <strain evidence="7">CSUR P1867</strain>
    </source>
</reference>
<dbReference type="PANTHER" id="PTHR43767:SF1">
    <property type="entry name" value="NONRIBOSOMAL PEPTIDE SYNTHASE PES1 (EUROFUNG)-RELATED"/>
    <property type="match status" value="1"/>
</dbReference>
<evidence type="ECO:0000256" key="2">
    <source>
        <dbReference type="HAMAP-Rule" id="MF_01524"/>
    </source>
</evidence>
<dbReference type="InterPro" id="IPR023456">
    <property type="entry name" value="CaiC"/>
</dbReference>